<evidence type="ECO:0000313" key="8">
    <source>
        <dbReference type="Proteomes" id="UP000887228"/>
    </source>
</evidence>
<dbReference type="InterPro" id="IPR051212">
    <property type="entry name" value="Type-I_RE_S_subunit"/>
</dbReference>
<comment type="similarity">
    <text evidence="1">Belongs to the type-I restriction system S methylase family.</text>
</comment>
<dbReference type="CDD" id="cd17253">
    <property type="entry name" value="RMtype1_S_Eco933I-TRD2-CR2_like"/>
    <property type="match status" value="1"/>
</dbReference>
<dbReference type="Proteomes" id="UP000887228">
    <property type="component" value="Unassembled WGS sequence"/>
</dbReference>
<dbReference type="Gene3D" id="1.10.287.1120">
    <property type="entry name" value="Bipartite methylase S protein"/>
    <property type="match status" value="1"/>
</dbReference>
<evidence type="ECO:0000256" key="2">
    <source>
        <dbReference type="ARBA" id="ARBA00022747"/>
    </source>
</evidence>
<comment type="caution">
    <text evidence="5">The sequence shown here is derived from an EMBL/GenBank/DDBJ whole genome shotgun (WGS) entry which is preliminary data.</text>
</comment>
<name>A0AA37CIB0_AQUAC</name>
<dbReference type="PANTHER" id="PTHR43140">
    <property type="entry name" value="TYPE-1 RESTRICTION ENZYME ECOKI SPECIFICITY PROTEIN"/>
    <property type="match status" value="1"/>
</dbReference>
<organism evidence="5 7">
    <name type="scientific">Aquipseudomonas alcaligenes</name>
    <name type="common">Pseudomonas alcaligenes</name>
    <dbReference type="NCBI Taxonomy" id="43263"/>
    <lineage>
        <taxon>Bacteria</taxon>
        <taxon>Pseudomonadati</taxon>
        <taxon>Pseudomonadota</taxon>
        <taxon>Gammaproteobacteria</taxon>
        <taxon>Pseudomonadales</taxon>
        <taxon>Pseudomonadaceae</taxon>
        <taxon>Aquipseudomonas</taxon>
    </lineage>
</organism>
<evidence type="ECO:0000313" key="5">
    <source>
        <dbReference type="EMBL" id="GIZ89877.1"/>
    </source>
</evidence>
<reference evidence="5 8" key="1">
    <citation type="submission" date="2021-07" db="EMBL/GenBank/DDBJ databases">
        <title>Whole genome sequencing of carbapenem-resistant Pseudomonas spp. isolated in Japan.</title>
        <authorList>
            <person name="Suzuki M."/>
            <person name="Maehana S."/>
            <person name="Kitasato H."/>
        </authorList>
    </citation>
    <scope>NUCLEOTIDE SEQUENCE</scope>
    <source>
        <strain evidence="5">KAM435</strain>
        <strain evidence="6 8">KAM436</strain>
    </source>
</reference>
<dbReference type="AlphaFoldDB" id="A0AA37CIB0"/>
<keyword evidence="3" id="KW-0238">DNA-binding</keyword>
<gene>
    <name evidence="5" type="ORF">KAM435_32040</name>
    <name evidence="6" type="ORF">KAM436_33280</name>
</gene>
<evidence type="ECO:0000313" key="6">
    <source>
        <dbReference type="EMBL" id="GIZ94360.1"/>
    </source>
</evidence>
<sequence>MSHYQPYPAYKDSEVEWLGRVPEHWDVKAIRWLSPIQRGASPRPIDDPKYFDDEGEYGWVRIEDVTAADGVLKNTKQRLSALGANLSVKLQPGALFLSIAGTVGKPCVAGAKVCIHDGFVYFPMLKSHADWLFKIFESRTPFIGLGKMGTQLNLNTETVGSIKVGLPPISEALQILSSLDRETARIDALIEKKTRFIELLREKRQALITHAVTKGLDPSVKMKNSGVEWLGEVPEHWAVCKLSFRYSVELGKMLDEKRITSTSLMPYLRNQDVQWDAVNAEDLPEMDIHPEELSRYTVRAGDLLVCEGGDVGRAAIWRGENNVIGYQKALHRLRPRDDATDTAEFFFFALMAAKMRGVFEESDSKATIAHLPAEKFRQYRFAFPSAHEQRDIASHIRTHAQRLDKVQLKTEHSITLLKERRSALITAAVTGQIDLREAV</sequence>
<dbReference type="InterPro" id="IPR044946">
    <property type="entry name" value="Restrct_endonuc_typeI_TRD_sf"/>
</dbReference>
<evidence type="ECO:0000256" key="1">
    <source>
        <dbReference type="ARBA" id="ARBA00010923"/>
    </source>
</evidence>
<dbReference type="SUPFAM" id="SSF116734">
    <property type="entry name" value="DNA methylase specificity domain"/>
    <property type="match status" value="2"/>
</dbReference>
<dbReference type="GO" id="GO:0003677">
    <property type="term" value="F:DNA binding"/>
    <property type="evidence" value="ECO:0007669"/>
    <property type="project" value="UniProtKB-KW"/>
</dbReference>
<dbReference type="RefSeq" id="WP_203789652.1">
    <property type="nucleotide sequence ID" value="NZ_AP024354.1"/>
</dbReference>
<dbReference type="GO" id="GO:0009307">
    <property type="term" value="P:DNA restriction-modification system"/>
    <property type="evidence" value="ECO:0007669"/>
    <property type="project" value="UniProtKB-KW"/>
</dbReference>
<feature type="domain" description="Type I restriction modification DNA specificity" evidence="4">
    <location>
        <begin position="22"/>
        <end position="193"/>
    </location>
</feature>
<protein>
    <submittedName>
        <fullName evidence="5">Restriction modification system DNA specificity domain-containing protein</fullName>
    </submittedName>
</protein>
<dbReference type="Pfam" id="PF01420">
    <property type="entry name" value="Methylase_S"/>
    <property type="match status" value="1"/>
</dbReference>
<keyword evidence="2" id="KW-0680">Restriction system</keyword>
<dbReference type="EMBL" id="BPMT01000017">
    <property type="protein sequence ID" value="GIZ94360.1"/>
    <property type="molecule type" value="Genomic_DNA"/>
</dbReference>
<evidence type="ECO:0000256" key="3">
    <source>
        <dbReference type="ARBA" id="ARBA00023125"/>
    </source>
</evidence>
<proteinExistence type="inferred from homology"/>
<dbReference type="PANTHER" id="PTHR43140:SF1">
    <property type="entry name" value="TYPE I RESTRICTION ENZYME ECOKI SPECIFICITY SUBUNIT"/>
    <property type="match status" value="1"/>
</dbReference>
<dbReference type="InterPro" id="IPR000055">
    <property type="entry name" value="Restrct_endonuc_typeI_TRD"/>
</dbReference>
<dbReference type="Gene3D" id="3.90.220.20">
    <property type="entry name" value="DNA methylase specificity domains"/>
    <property type="match status" value="2"/>
</dbReference>
<evidence type="ECO:0000259" key="4">
    <source>
        <dbReference type="Pfam" id="PF01420"/>
    </source>
</evidence>
<dbReference type="Proteomes" id="UP000887212">
    <property type="component" value="Unassembled WGS sequence"/>
</dbReference>
<evidence type="ECO:0000313" key="7">
    <source>
        <dbReference type="Proteomes" id="UP000887212"/>
    </source>
</evidence>
<dbReference type="CDD" id="cd17283">
    <property type="entry name" value="RMtype1_S_Hpy180ORF7835P_TRD2-CR2_like"/>
    <property type="match status" value="1"/>
</dbReference>
<accession>A0AA37CIB0</accession>
<dbReference type="EMBL" id="BPMS01000017">
    <property type="protein sequence ID" value="GIZ89877.1"/>
    <property type="molecule type" value="Genomic_DNA"/>
</dbReference>